<sequence length="132" mass="14989">METAVLGYSSRRLGAACAVFKTEDGTRRTDMENLWCILCTEAGHLIWKLRCERVIQHGGAEFTKREITNRFYAALDARLTLDRRVAAMASSKRALKPDDVERIWMPVLDNSKELPPNWVVQSGVLVGIRRGR</sequence>
<accession>A0A5C3NT27</accession>
<reference evidence="1 2" key="1">
    <citation type="journal article" date="2019" name="Nat. Ecol. Evol.">
        <title>Megaphylogeny resolves global patterns of mushroom evolution.</title>
        <authorList>
            <person name="Varga T."/>
            <person name="Krizsan K."/>
            <person name="Foldi C."/>
            <person name="Dima B."/>
            <person name="Sanchez-Garcia M."/>
            <person name="Sanchez-Ramirez S."/>
            <person name="Szollosi G.J."/>
            <person name="Szarkandi J.G."/>
            <person name="Papp V."/>
            <person name="Albert L."/>
            <person name="Andreopoulos W."/>
            <person name="Angelini C."/>
            <person name="Antonin V."/>
            <person name="Barry K.W."/>
            <person name="Bougher N.L."/>
            <person name="Buchanan P."/>
            <person name="Buyck B."/>
            <person name="Bense V."/>
            <person name="Catcheside P."/>
            <person name="Chovatia M."/>
            <person name="Cooper J."/>
            <person name="Damon W."/>
            <person name="Desjardin D."/>
            <person name="Finy P."/>
            <person name="Geml J."/>
            <person name="Haridas S."/>
            <person name="Hughes K."/>
            <person name="Justo A."/>
            <person name="Karasinski D."/>
            <person name="Kautmanova I."/>
            <person name="Kiss B."/>
            <person name="Kocsube S."/>
            <person name="Kotiranta H."/>
            <person name="LaButti K.M."/>
            <person name="Lechner B.E."/>
            <person name="Liimatainen K."/>
            <person name="Lipzen A."/>
            <person name="Lukacs Z."/>
            <person name="Mihaltcheva S."/>
            <person name="Morgado L.N."/>
            <person name="Niskanen T."/>
            <person name="Noordeloos M.E."/>
            <person name="Ohm R.A."/>
            <person name="Ortiz-Santana B."/>
            <person name="Ovrebo C."/>
            <person name="Racz N."/>
            <person name="Riley R."/>
            <person name="Savchenko A."/>
            <person name="Shiryaev A."/>
            <person name="Soop K."/>
            <person name="Spirin V."/>
            <person name="Szebenyi C."/>
            <person name="Tomsovsky M."/>
            <person name="Tulloss R.E."/>
            <person name="Uehling J."/>
            <person name="Grigoriev I.V."/>
            <person name="Vagvolgyi C."/>
            <person name="Papp T."/>
            <person name="Martin F.M."/>
            <person name="Miettinen O."/>
            <person name="Hibbett D.S."/>
            <person name="Nagy L.G."/>
        </authorList>
    </citation>
    <scope>NUCLEOTIDE SEQUENCE [LARGE SCALE GENOMIC DNA]</scope>
    <source>
        <strain evidence="1 2">HHB13444</strain>
    </source>
</reference>
<name>A0A5C3NT27_9APHY</name>
<proteinExistence type="predicted"/>
<dbReference type="EMBL" id="ML211833">
    <property type="protein sequence ID" value="TFK80162.1"/>
    <property type="molecule type" value="Genomic_DNA"/>
</dbReference>
<keyword evidence="2" id="KW-1185">Reference proteome</keyword>
<dbReference type="Proteomes" id="UP000308197">
    <property type="component" value="Unassembled WGS sequence"/>
</dbReference>
<protein>
    <submittedName>
        <fullName evidence="1">Uncharacterized protein</fullName>
    </submittedName>
</protein>
<dbReference type="AlphaFoldDB" id="A0A5C3NT27"/>
<dbReference type="InParanoid" id="A0A5C3NT27"/>
<evidence type="ECO:0000313" key="2">
    <source>
        <dbReference type="Proteomes" id="UP000308197"/>
    </source>
</evidence>
<gene>
    <name evidence="1" type="ORF">K466DRAFT_638221</name>
</gene>
<organism evidence="1 2">
    <name type="scientific">Polyporus arcularius HHB13444</name>
    <dbReference type="NCBI Taxonomy" id="1314778"/>
    <lineage>
        <taxon>Eukaryota</taxon>
        <taxon>Fungi</taxon>
        <taxon>Dikarya</taxon>
        <taxon>Basidiomycota</taxon>
        <taxon>Agaricomycotina</taxon>
        <taxon>Agaricomycetes</taxon>
        <taxon>Polyporales</taxon>
        <taxon>Polyporaceae</taxon>
        <taxon>Polyporus</taxon>
    </lineage>
</organism>
<evidence type="ECO:0000313" key="1">
    <source>
        <dbReference type="EMBL" id="TFK80162.1"/>
    </source>
</evidence>